<dbReference type="GeneID" id="301149126"/>
<sequence length="74" mass="8102">MPSRPQPHKGAKTRHAEYGENKKNVVISITPSAIAELDSLSDRFGISRSELVERFARGMISPQEAKLLGEPLAS</sequence>
<comment type="caution">
    <text evidence="2">The sequence shown here is derived from an EMBL/GenBank/DDBJ whole genome shotgun (WGS) entry which is preliminary data.</text>
</comment>
<evidence type="ECO:0000313" key="3">
    <source>
        <dbReference type="Proteomes" id="UP000570851"/>
    </source>
</evidence>
<protein>
    <submittedName>
        <fullName evidence="2">Ribbon-helix-helix domain-containing protein</fullName>
    </submittedName>
</protein>
<organism evidence="2 3">
    <name type="scientific">Trichormus variabilis N2B</name>
    <dbReference type="NCBI Taxonomy" id="2681315"/>
    <lineage>
        <taxon>Bacteria</taxon>
        <taxon>Bacillati</taxon>
        <taxon>Cyanobacteriota</taxon>
        <taxon>Cyanophyceae</taxon>
        <taxon>Nostocales</taxon>
        <taxon>Nostocaceae</taxon>
        <taxon>Trichormus</taxon>
    </lineage>
</organism>
<accession>A0ABR6S8G0</accession>
<dbReference type="Pfam" id="PF12651">
    <property type="entry name" value="RHH_3"/>
    <property type="match status" value="1"/>
</dbReference>
<gene>
    <name evidence="2" type="ORF">GNE12_12185</name>
</gene>
<dbReference type="InterPro" id="IPR038733">
    <property type="entry name" value="Predicted_DNA_bind_prot_RHH"/>
</dbReference>
<reference evidence="2 3" key="1">
    <citation type="submission" date="2019-11" db="EMBL/GenBank/DDBJ databases">
        <title>Comparison of genomes from free-living endosymbiotic cyanobacteria isolated from Azolla.</title>
        <authorList>
            <person name="Thiel T."/>
            <person name="Pratte B."/>
        </authorList>
    </citation>
    <scope>NUCLEOTIDE SEQUENCE [LARGE SCALE GENOMIC DNA]</scope>
    <source>
        <strain evidence="2 3">N2B</strain>
    </source>
</reference>
<evidence type="ECO:0000313" key="2">
    <source>
        <dbReference type="EMBL" id="MBC1302671.1"/>
    </source>
</evidence>
<dbReference type="Proteomes" id="UP000570851">
    <property type="component" value="Unassembled WGS sequence"/>
</dbReference>
<keyword evidence="3" id="KW-1185">Reference proteome</keyword>
<dbReference type="RefSeq" id="WP_104010070.1">
    <property type="nucleotide sequence ID" value="NZ_JACKZP010000040.1"/>
</dbReference>
<dbReference type="EMBL" id="JACKZP010000040">
    <property type="protein sequence ID" value="MBC1302671.1"/>
    <property type="molecule type" value="Genomic_DNA"/>
</dbReference>
<evidence type="ECO:0000259" key="1">
    <source>
        <dbReference type="Pfam" id="PF12651"/>
    </source>
</evidence>
<proteinExistence type="predicted"/>
<name>A0ABR6S8G0_ANAVA</name>
<feature type="domain" description="Predicted DNA-binding protein ribbon-helix-helix" evidence="1">
    <location>
        <begin position="21"/>
        <end position="53"/>
    </location>
</feature>